<dbReference type="GO" id="GO:0050567">
    <property type="term" value="F:glutaminyl-tRNA synthase (glutamine-hydrolyzing) activity"/>
    <property type="evidence" value="ECO:0007669"/>
    <property type="project" value="UniProtKB-UniRule"/>
</dbReference>
<dbReference type="GO" id="GO:0070681">
    <property type="term" value="P:glutaminyl-tRNAGln biosynthesis via transamidation"/>
    <property type="evidence" value="ECO:0007669"/>
    <property type="project" value="TreeGrafter"/>
</dbReference>
<keyword evidence="2" id="KW-0808">Transferase</keyword>
<evidence type="ECO:0000313" key="2">
    <source>
        <dbReference type="EMBL" id="KDR40346.1"/>
    </source>
</evidence>
<dbReference type="Pfam" id="PF02686">
    <property type="entry name" value="GatC"/>
    <property type="match status" value="1"/>
</dbReference>
<dbReference type="GO" id="GO:0016740">
    <property type="term" value="F:transferase activity"/>
    <property type="evidence" value="ECO:0007669"/>
    <property type="project" value="UniProtKB-KW"/>
</dbReference>
<dbReference type="AlphaFoldDB" id="A0A069PSR9"/>
<dbReference type="Proteomes" id="UP000027466">
    <property type="component" value="Unassembled WGS sequence"/>
</dbReference>
<accession>A0A069PSR9</accession>
<sequence length="99" mass="11201">MSLTLTDVKRIAHLARLELPEHEAEPTLARLNDFFGLVEQMQAVDTTGIEPLAHPIEQIEEVALRLRDDAVTEQVNREEFQRCAPAVQEGLFLVPKVIE</sequence>
<comment type="similarity">
    <text evidence="1">Belongs to the GatC family.</text>
</comment>
<dbReference type="GO" id="GO:0006412">
    <property type="term" value="P:translation"/>
    <property type="evidence" value="ECO:0007669"/>
    <property type="project" value="UniProtKB-UniRule"/>
</dbReference>
<dbReference type="PANTHER" id="PTHR15004:SF0">
    <property type="entry name" value="GLUTAMYL-TRNA(GLN) AMIDOTRANSFERASE SUBUNIT C, MITOCHONDRIAL"/>
    <property type="match status" value="1"/>
</dbReference>
<evidence type="ECO:0000256" key="1">
    <source>
        <dbReference type="HAMAP-Rule" id="MF_00122"/>
    </source>
</evidence>
<keyword evidence="1" id="KW-0547">Nucleotide-binding</keyword>
<comment type="subunit">
    <text evidence="1">Heterotrimer of A, B and C subunits.</text>
</comment>
<comment type="catalytic activity">
    <reaction evidence="1">
        <text>L-aspartyl-tRNA(Asn) + L-glutamine + ATP + H2O = L-asparaginyl-tRNA(Asn) + L-glutamate + ADP + phosphate + 2 H(+)</text>
        <dbReference type="Rhea" id="RHEA:14513"/>
        <dbReference type="Rhea" id="RHEA-COMP:9674"/>
        <dbReference type="Rhea" id="RHEA-COMP:9677"/>
        <dbReference type="ChEBI" id="CHEBI:15377"/>
        <dbReference type="ChEBI" id="CHEBI:15378"/>
        <dbReference type="ChEBI" id="CHEBI:29985"/>
        <dbReference type="ChEBI" id="CHEBI:30616"/>
        <dbReference type="ChEBI" id="CHEBI:43474"/>
        <dbReference type="ChEBI" id="CHEBI:58359"/>
        <dbReference type="ChEBI" id="CHEBI:78515"/>
        <dbReference type="ChEBI" id="CHEBI:78516"/>
        <dbReference type="ChEBI" id="CHEBI:456216"/>
    </reaction>
</comment>
<dbReference type="InterPro" id="IPR003837">
    <property type="entry name" value="GatC"/>
</dbReference>
<dbReference type="SUPFAM" id="SSF141000">
    <property type="entry name" value="Glu-tRNAGln amidotransferase C subunit"/>
    <property type="match status" value="1"/>
</dbReference>
<dbReference type="Gene3D" id="1.10.20.60">
    <property type="entry name" value="Glu-tRNAGln amidotransferase C subunit, N-terminal domain"/>
    <property type="match status" value="1"/>
</dbReference>
<dbReference type="GO" id="GO:0005524">
    <property type="term" value="F:ATP binding"/>
    <property type="evidence" value="ECO:0007669"/>
    <property type="project" value="UniProtKB-KW"/>
</dbReference>
<gene>
    <name evidence="1" type="primary">gatC</name>
    <name evidence="2" type="ORF">BG61_26325</name>
</gene>
<protein>
    <recommendedName>
        <fullName evidence="1">Aspartyl/glutamyl-tRNA(Asn/Gln) amidotransferase subunit C</fullName>
        <shortName evidence="1">Asp/Glu-ADT subunit C</shortName>
        <ecNumber evidence="1">6.3.5.-</ecNumber>
    </recommendedName>
</protein>
<dbReference type="GO" id="GO:0050566">
    <property type="term" value="F:asparaginyl-tRNA synthase (glutamine-hydrolyzing) activity"/>
    <property type="evidence" value="ECO:0007669"/>
    <property type="project" value="RHEA"/>
</dbReference>
<dbReference type="STRING" id="60547.GCA_000751215_03447"/>
<keyword evidence="1" id="KW-0067">ATP-binding</keyword>
<name>A0A069PSR9_9BURK</name>
<evidence type="ECO:0000313" key="3">
    <source>
        <dbReference type="Proteomes" id="UP000027466"/>
    </source>
</evidence>
<comment type="function">
    <text evidence="1">Allows the formation of correctly charged Asn-tRNA(Asn) or Gln-tRNA(Gln) through the transamidation of misacylated Asp-tRNA(Asn) or Glu-tRNA(Gln) in organisms which lack either or both of asparaginyl-tRNA or glutaminyl-tRNA synthetases. The reaction takes place in the presence of glutamine and ATP through an activated phospho-Asp-tRNA(Asn) or phospho-Glu-tRNA(Gln).</text>
</comment>
<dbReference type="GO" id="GO:0006450">
    <property type="term" value="P:regulation of translational fidelity"/>
    <property type="evidence" value="ECO:0007669"/>
    <property type="project" value="InterPro"/>
</dbReference>
<proteinExistence type="inferred from homology"/>
<dbReference type="NCBIfam" id="TIGR00135">
    <property type="entry name" value="gatC"/>
    <property type="match status" value="1"/>
</dbReference>
<keyword evidence="1" id="KW-0648">Protein biosynthesis</keyword>
<dbReference type="HAMAP" id="MF_00122">
    <property type="entry name" value="GatC"/>
    <property type="match status" value="1"/>
</dbReference>
<keyword evidence="3" id="KW-1185">Reference proteome</keyword>
<dbReference type="EC" id="6.3.5.-" evidence="1"/>
<organism evidence="2 3">
    <name type="scientific">Caballeronia glathei</name>
    <dbReference type="NCBI Taxonomy" id="60547"/>
    <lineage>
        <taxon>Bacteria</taxon>
        <taxon>Pseudomonadati</taxon>
        <taxon>Pseudomonadota</taxon>
        <taxon>Betaproteobacteria</taxon>
        <taxon>Burkholderiales</taxon>
        <taxon>Burkholderiaceae</taxon>
        <taxon>Caballeronia</taxon>
    </lineage>
</organism>
<reference evidence="2 3" key="1">
    <citation type="submission" date="2014-03" db="EMBL/GenBank/DDBJ databases">
        <title>Draft Genome Sequences of Four Burkholderia Strains.</title>
        <authorList>
            <person name="Liu X.Y."/>
            <person name="Li C.X."/>
            <person name="Xu J.H."/>
        </authorList>
    </citation>
    <scope>NUCLEOTIDE SEQUENCE [LARGE SCALE GENOMIC DNA]</scope>
    <source>
        <strain evidence="2 3">DSM 50014</strain>
    </source>
</reference>
<dbReference type="RefSeq" id="WP_035933640.1">
    <property type="nucleotide sequence ID" value="NZ_CADFFX010000013.1"/>
</dbReference>
<keyword evidence="1" id="KW-0436">Ligase</keyword>
<comment type="catalytic activity">
    <reaction evidence="1">
        <text>L-glutamyl-tRNA(Gln) + L-glutamine + ATP + H2O = L-glutaminyl-tRNA(Gln) + L-glutamate + ADP + phosphate + H(+)</text>
        <dbReference type="Rhea" id="RHEA:17521"/>
        <dbReference type="Rhea" id="RHEA-COMP:9681"/>
        <dbReference type="Rhea" id="RHEA-COMP:9684"/>
        <dbReference type="ChEBI" id="CHEBI:15377"/>
        <dbReference type="ChEBI" id="CHEBI:15378"/>
        <dbReference type="ChEBI" id="CHEBI:29985"/>
        <dbReference type="ChEBI" id="CHEBI:30616"/>
        <dbReference type="ChEBI" id="CHEBI:43474"/>
        <dbReference type="ChEBI" id="CHEBI:58359"/>
        <dbReference type="ChEBI" id="CHEBI:78520"/>
        <dbReference type="ChEBI" id="CHEBI:78521"/>
        <dbReference type="ChEBI" id="CHEBI:456216"/>
    </reaction>
</comment>
<dbReference type="InterPro" id="IPR036113">
    <property type="entry name" value="Asp/Glu-ADT_sf_sub_c"/>
</dbReference>
<dbReference type="PANTHER" id="PTHR15004">
    <property type="entry name" value="GLUTAMYL-TRNA(GLN) AMIDOTRANSFERASE SUBUNIT C, MITOCHONDRIAL"/>
    <property type="match status" value="1"/>
</dbReference>
<comment type="caution">
    <text evidence="2">The sequence shown here is derived from an EMBL/GenBank/DDBJ whole genome shotgun (WGS) entry which is preliminary data.</text>
</comment>
<dbReference type="EMBL" id="JFHC01000042">
    <property type="protein sequence ID" value="KDR40346.1"/>
    <property type="molecule type" value="Genomic_DNA"/>
</dbReference>